<dbReference type="GO" id="GO:0005634">
    <property type="term" value="C:nucleus"/>
    <property type="evidence" value="ECO:0007669"/>
    <property type="project" value="TreeGrafter"/>
</dbReference>
<evidence type="ECO:0000256" key="3">
    <source>
        <dbReference type="ARBA" id="ARBA00022833"/>
    </source>
</evidence>
<evidence type="ECO:0000256" key="4">
    <source>
        <dbReference type="PROSITE-ProRule" id="PRU00134"/>
    </source>
</evidence>
<dbReference type="Gene3D" id="6.10.140.2220">
    <property type="match status" value="1"/>
</dbReference>
<evidence type="ECO:0000313" key="7">
    <source>
        <dbReference type="EMBL" id="KAF7299584.1"/>
    </source>
</evidence>
<dbReference type="Proteomes" id="UP000613580">
    <property type="component" value="Unassembled WGS sequence"/>
</dbReference>
<dbReference type="InterPro" id="IPR046341">
    <property type="entry name" value="SET_dom_sf"/>
</dbReference>
<dbReference type="Pfam" id="PF01753">
    <property type="entry name" value="zf-MYND"/>
    <property type="match status" value="1"/>
</dbReference>
<comment type="caution">
    <text evidence="7">The sequence shown here is derived from an EMBL/GenBank/DDBJ whole genome shotgun (WGS) entry which is preliminary data.</text>
</comment>
<dbReference type="InterPro" id="IPR011990">
    <property type="entry name" value="TPR-like_helical_dom_sf"/>
</dbReference>
<reference evidence="7" key="1">
    <citation type="submission" date="2020-05" db="EMBL/GenBank/DDBJ databases">
        <title>Mycena genomes resolve the evolution of fungal bioluminescence.</title>
        <authorList>
            <person name="Tsai I.J."/>
        </authorList>
    </citation>
    <scope>NUCLEOTIDE SEQUENCE</scope>
    <source>
        <strain evidence="7">110903Hualien_Pintung</strain>
    </source>
</reference>
<dbReference type="EMBL" id="JACAZE010000014">
    <property type="protein sequence ID" value="KAF7299584.1"/>
    <property type="molecule type" value="Genomic_DNA"/>
</dbReference>
<dbReference type="OrthoDB" id="5945798at2759"/>
<dbReference type="InterPro" id="IPR001214">
    <property type="entry name" value="SET_dom"/>
</dbReference>
<dbReference type="GO" id="GO:0008270">
    <property type="term" value="F:zinc ion binding"/>
    <property type="evidence" value="ECO:0007669"/>
    <property type="project" value="UniProtKB-KW"/>
</dbReference>
<accession>A0A8H6SHR5</accession>
<dbReference type="Pfam" id="PF00856">
    <property type="entry name" value="SET"/>
    <property type="match status" value="1"/>
</dbReference>
<evidence type="ECO:0008006" key="9">
    <source>
        <dbReference type="Google" id="ProtNLM"/>
    </source>
</evidence>
<dbReference type="Gene3D" id="1.10.220.160">
    <property type="match status" value="1"/>
</dbReference>
<evidence type="ECO:0000259" key="5">
    <source>
        <dbReference type="PROSITE" id="PS50280"/>
    </source>
</evidence>
<dbReference type="AlphaFoldDB" id="A0A8H6SHR5"/>
<protein>
    <recommendedName>
        <fullName evidence="9">SET domain-containing protein</fullName>
    </recommendedName>
</protein>
<dbReference type="PROSITE" id="PS50280">
    <property type="entry name" value="SET"/>
    <property type="match status" value="1"/>
</dbReference>
<gene>
    <name evidence="7" type="ORF">HMN09_00963700</name>
</gene>
<dbReference type="PROSITE" id="PS50865">
    <property type="entry name" value="ZF_MYND_2"/>
    <property type="match status" value="1"/>
</dbReference>
<proteinExistence type="predicted"/>
<dbReference type="PANTHER" id="PTHR12197:SF251">
    <property type="entry name" value="EG:BACR7C10.4 PROTEIN"/>
    <property type="match status" value="1"/>
</dbReference>
<dbReference type="InterPro" id="IPR002893">
    <property type="entry name" value="Znf_MYND"/>
</dbReference>
<name>A0A8H6SHR5_MYCCL</name>
<dbReference type="PROSITE" id="PS01360">
    <property type="entry name" value="ZF_MYND_1"/>
    <property type="match status" value="1"/>
</dbReference>
<feature type="domain" description="MYND-type" evidence="6">
    <location>
        <begin position="48"/>
        <end position="86"/>
    </location>
</feature>
<dbReference type="SUPFAM" id="SSF82199">
    <property type="entry name" value="SET domain"/>
    <property type="match status" value="1"/>
</dbReference>
<dbReference type="PANTHER" id="PTHR12197">
    <property type="entry name" value="HISTONE-LYSINE N-METHYLTRANSFERASE SMYD"/>
    <property type="match status" value="1"/>
</dbReference>
<evidence type="ECO:0000256" key="1">
    <source>
        <dbReference type="ARBA" id="ARBA00022723"/>
    </source>
</evidence>
<evidence type="ECO:0000256" key="2">
    <source>
        <dbReference type="ARBA" id="ARBA00022771"/>
    </source>
</evidence>
<keyword evidence="8" id="KW-1185">Reference proteome</keyword>
<sequence>MSRVKLEPRAGPCRSQAVATSKISPGASIMTCASVATILLPREKNRRCDFCHILAAKLLRCSGCAEYFYCGAKCQTLQWPVHKRLCKRLSKYGASTAVQALAEHEKLEALLLSHLIARLDVDSQDSEELLQSMLSLLPGPVEPPLLPIIYASARFAAPEVQNIYARFGNNNFALHSHLTTFGHGVFPEASRYFNHSCLPNAAAKYRLVQGQRPMMEVVALREIEEGEEVCLPYVDPALLQTKKQIFQLTYGFECLCDSCRFFAQAGKVPEPPSLMEERNALSKRLQQFYQTTQLLWTSNVPPDLLAAFHESFITHLSETFRDASHDGQYSIATSSGNTLLALYSLVYPLNYPQIGMHLLELAKTSWNSIIMEDLDAQVEKQRVDECRAYLDKAREISSIFGAEGDEDGPLVEITTLQNLTSA</sequence>
<evidence type="ECO:0000259" key="6">
    <source>
        <dbReference type="PROSITE" id="PS50865"/>
    </source>
</evidence>
<organism evidence="7 8">
    <name type="scientific">Mycena chlorophos</name>
    <name type="common">Agaric fungus</name>
    <name type="synonym">Agaricus chlorophos</name>
    <dbReference type="NCBI Taxonomy" id="658473"/>
    <lineage>
        <taxon>Eukaryota</taxon>
        <taxon>Fungi</taxon>
        <taxon>Dikarya</taxon>
        <taxon>Basidiomycota</taxon>
        <taxon>Agaricomycotina</taxon>
        <taxon>Agaricomycetes</taxon>
        <taxon>Agaricomycetidae</taxon>
        <taxon>Agaricales</taxon>
        <taxon>Marasmiineae</taxon>
        <taxon>Mycenaceae</taxon>
        <taxon>Mycena</taxon>
    </lineage>
</organism>
<dbReference type="InterPro" id="IPR050869">
    <property type="entry name" value="H3K4_H4K5_MeTrfase"/>
</dbReference>
<dbReference type="CDD" id="cd20071">
    <property type="entry name" value="SET_SMYD"/>
    <property type="match status" value="1"/>
</dbReference>
<dbReference type="SUPFAM" id="SSF144232">
    <property type="entry name" value="HIT/MYND zinc finger-like"/>
    <property type="match status" value="1"/>
</dbReference>
<dbReference type="Gene3D" id="1.25.40.10">
    <property type="entry name" value="Tetratricopeptide repeat domain"/>
    <property type="match status" value="1"/>
</dbReference>
<keyword evidence="2 4" id="KW-0863">Zinc-finger</keyword>
<keyword evidence="1" id="KW-0479">Metal-binding</keyword>
<feature type="domain" description="SET" evidence="5">
    <location>
        <begin position="1"/>
        <end position="234"/>
    </location>
</feature>
<keyword evidence="3" id="KW-0862">Zinc</keyword>
<evidence type="ECO:0000313" key="8">
    <source>
        <dbReference type="Proteomes" id="UP000613580"/>
    </source>
</evidence>
<dbReference type="Gene3D" id="2.170.270.10">
    <property type="entry name" value="SET domain"/>
    <property type="match status" value="1"/>
</dbReference>